<keyword evidence="3" id="KW-0804">Transcription</keyword>
<feature type="domain" description="Cyclic nucleotide-binding" evidence="4">
    <location>
        <begin position="34"/>
        <end position="107"/>
    </location>
</feature>
<dbReference type="RefSeq" id="WP_002362037.1">
    <property type="nucleotide sequence ID" value="NZ_GL454412.1"/>
</dbReference>
<keyword evidence="1" id="KW-0805">Transcription regulation</keyword>
<name>A0A125WA05_ENTFL</name>
<dbReference type="PANTHER" id="PTHR24567:SF26">
    <property type="entry name" value="REGULATORY PROTEIN YEIL"/>
    <property type="match status" value="1"/>
</dbReference>
<dbReference type="SUPFAM" id="SSF51206">
    <property type="entry name" value="cAMP-binding domain-like"/>
    <property type="match status" value="1"/>
</dbReference>
<evidence type="ECO:0000313" key="6">
    <source>
        <dbReference type="EMBL" id="EFM84087.1"/>
    </source>
</evidence>
<dbReference type="HOGENOM" id="CLU_075053_11_1_9"/>
<dbReference type="InterPro" id="IPR050397">
    <property type="entry name" value="Env_Response_Regulators"/>
</dbReference>
<protein>
    <submittedName>
        <fullName evidence="6">Cyclic nucleotide-binding domain protein</fullName>
    </submittedName>
</protein>
<organism evidence="6 7">
    <name type="scientific">Enterococcus faecalis TX4248</name>
    <dbReference type="NCBI Taxonomy" id="749495"/>
    <lineage>
        <taxon>Bacteria</taxon>
        <taxon>Bacillati</taxon>
        <taxon>Bacillota</taxon>
        <taxon>Bacilli</taxon>
        <taxon>Lactobacillales</taxon>
        <taxon>Enterococcaceae</taxon>
        <taxon>Enterococcus</taxon>
    </lineage>
</organism>
<accession>A0A125WA05</accession>
<dbReference type="InterPro" id="IPR000595">
    <property type="entry name" value="cNMP-bd_dom"/>
</dbReference>
<dbReference type="Proteomes" id="UP000004846">
    <property type="component" value="Unassembled WGS sequence"/>
</dbReference>
<gene>
    <name evidence="6" type="ORF">HMPREF9498_00315</name>
</gene>
<dbReference type="InterPro" id="IPR014710">
    <property type="entry name" value="RmlC-like_jellyroll"/>
</dbReference>
<keyword evidence="2" id="KW-0238">DNA-binding</keyword>
<proteinExistence type="predicted"/>
<dbReference type="Gene3D" id="2.60.120.10">
    <property type="entry name" value="Jelly Rolls"/>
    <property type="match status" value="1"/>
</dbReference>
<evidence type="ECO:0000256" key="2">
    <source>
        <dbReference type="ARBA" id="ARBA00023125"/>
    </source>
</evidence>
<dbReference type="InterPro" id="IPR036390">
    <property type="entry name" value="WH_DNA-bd_sf"/>
</dbReference>
<dbReference type="PANTHER" id="PTHR24567">
    <property type="entry name" value="CRP FAMILY TRANSCRIPTIONAL REGULATORY PROTEIN"/>
    <property type="match status" value="1"/>
</dbReference>
<dbReference type="GO" id="GO:0003677">
    <property type="term" value="F:DNA binding"/>
    <property type="evidence" value="ECO:0007669"/>
    <property type="project" value="UniProtKB-KW"/>
</dbReference>
<reference evidence="6 7" key="1">
    <citation type="submission" date="2010-07" db="EMBL/GenBank/DDBJ databases">
        <authorList>
            <person name="Sid Ahmed O."/>
        </authorList>
    </citation>
    <scope>NUCLEOTIDE SEQUENCE [LARGE SCALE GENOMIC DNA]</scope>
    <source>
        <strain evidence="6 7">TX4248</strain>
    </source>
</reference>
<dbReference type="GO" id="GO:0005829">
    <property type="term" value="C:cytosol"/>
    <property type="evidence" value="ECO:0007669"/>
    <property type="project" value="TreeGrafter"/>
</dbReference>
<dbReference type="NCBIfam" id="NF007707">
    <property type="entry name" value="PRK10402.1"/>
    <property type="match status" value="1"/>
</dbReference>
<dbReference type="PROSITE" id="PS50042">
    <property type="entry name" value="CNMP_BINDING_3"/>
    <property type="match status" value="1"/>
</dbReference>
<sequence length="221" mass="25767">MLKTAYQRSPKQELAKNTPFFNETDLKHSFIIDFENQEFIHHQAEPLNYLFYLIKGKAKILKTERNGRQSIVQFLTTGDLIGDLTLVQAETITKDVIALGETCCLAVPLAYAETVLKNKVLFMQQLSHYLGKKMLQRVDHFTTNQTYELSYRLAELLLVAANHEDVYKEKHTEIAEYLGVSYRHLIYTFKQFRERGFIQKQGTAYHINRLALHSFVQKMKS</sequence>
<dbReference type="CDD" id="cd00038">
    <property type="entry name" value="CAP_ED"/>
    <property type="match status" value="1"/>
</dbReference>
<dbReference type="EMBL" id="AEBR01000006">
    <property type="protein sequence ID" value="EFM84087.1"/>
    <property type="molecule type" value="Genomic_DNA"/>
</dbReference>
<dbReference type="SUPFAM" id="SSF46785">
    <property type="entry name" value="Winged helix' DNA-binding domain"/>
    <property type="match status" value="1"/>
</dbReference>
<evidence type="ECO:0000259" key="4">
    <source>
        <dbReference type="PROSITE" id="PS50042"/>
    </source>
</evidence>
<dbReference type="Pfam" id="PF00027">
    <property type="entry name" value="cNMP_binding"/>
    <property type="match status" value="1"/>
</dbReference>
<evidence type="ECO:0000259" key="5">
    <source>
        <dbReference type="PROSITE" id="PS51063"/>
    </source>
</evidence>
<dbReference type="PROSITE" id="PS51063">
    <property type="entry name" value="HTH_CRP_2"/>
    <property type="match status" value="1"/>
</dbReference>
<dbReference type="GO" id="GO:0003700">
    <property type="term" value="F:DNA-binding transcription factor activity"/>
    <property type="evidence" value="ECO:0007669"/>
    <property type="project" value="TreeGrafter"/>
</dbReference>
<dbReference type="AlphaFoldDB" id="A0A125WA05"/>
<comment type="caution">
    <text evidence="6">The sequence shown here is derived from an EMBL/GenBank/DDBJ whole genome shotgun (WGS) entry which is preliminary data.</text>
</comment>
<dbReference type="InterPro" id="IPR012318">
    <property type="entry name" value="HTH_CRP"/>
</dbReference>
<evidence type="ECO:0000256" key="3">
    <source>
        <dbReference type="ARBA" id="ARBA00023163"/>
    </source>
</evidence>
<dbReference type="InterPro" id="IPR018490">
    <property type="entry name" value="cNMP-bd_dom_sf"/>
</dbReference>
<dbReference type="Pfam" id="PF13545">
    <property type="entry name" value="HTH_Crp_2"/>
    <property type="match status" value="1"/>
</dbReference>
<feature type="domain" description="HTH crp-type" evidence="5">
    <location>
        <begin position="147"/>
        <end position="211"/>
    </location>
</feature>
<evidence type="ECO:0000256" key="1">
    <source>
        <dbReference type="ARBA" id="ARBA00023015"/>
    </source>
</evidence>
<evidence type="ECO:0000313" key="7">
    <source>
        <dbReference type="Proteomes" id="UP000004846"/>
    </source>
</evidence>